<keyword evidence="11" id="KW-0325">Glycoprotein</keyword>
<keyword evidence="10 14" id="KW-0472">Membrane</keyword>
<evidence type="ECO:0000256" key="13">
    <source>
        <dbReference type="SAM" id="MobiDB-lite"/>
    </source>
</evidence>
<keyword evidence="17" id="KW-1185">Reference proteome</keyword>
<dbReference type="InterPro" id="IPR020894">
    <property type="entry name" value="Cadherin_CS"/>
</dbReference>
<dbReference type="GO" id="GO:0007156">
    <property type="term" value="P:homophilic cell adhesion via plasma membrane adhesion molecules"/>
    <property type="evidence" value="ECO:0007669"/>
    <property type="project" value="InterPro"/>
</dbReference>
<dbReference type="GO" id="GO:0005509">
    <property type="term" value="F:calcium ion binding"/>
    <property type="evidence" value="ECO:0007669"/>
    <property type="project" value="UniProtKB-UniRule"/>
</dbReference>
<dbReference type="InterPro" id="IPR015919">
    <property type="entry name" value="Cadherin-like_sf"/>
</dbReference>
<feature type="domain" description="Cadherin" evidence="15">
    <location>
        <begin position="197"/>
        <end position="323"/>
    </location>
</feature>
<dbReference type="PROSITE" id="PS00232">
    <property type="entry name" value="CADHERIN_1"/>
    <property type="match status" value="1"/>
</dbReference>
<evidence type="ECO:0000313" key="17">
    <source>
        <dbReference type="Proteomes" id="UP000748531"/>
    </source>
</evidence>
<evidence type="ECO:0000256" key="3">
    <source>
        <dbReference type="ARBA" id="ARBA00022692"/>
    </source>
</evidence>
<evidence type="ECO:0000259" key="15">
    <source>
        <dbReference type="PROSITE" id="PS50268"/>
    </source>
</evidence>
<evidence type="ECO:0000256" key="8">
    <source>
        <dbReference type="ARBA" id="ARBA00022889"/>
    </source>
</evidence>
<dbReference type="PRINTS" id="PR00205">
    <property type="entry name" value="CADHERIN"/>
</dbReference>
<reference evidence="16" key="1">
    <citation type="submission" date="2019-05" db="EMBL/GenBank/DDBJ databases">
        <title>Annotation for the trematode Paragonimus heterotremus.</title>
        <authorList>
            <person name="Choi Y.-J."/>
        </authorList>
    </citation>
    <scope>NUCLEOTIDE SEQUENCE</scope>
    <source>
        <strain evidence="16">LC</strain>
    </source>
</reference>
<dbReference type="EMBL" id="LUCH01017269">
    <property type="protein sequence ID" value="KAF5395148.1"/>
    <property type="molecule type" value="Genomic_DNA"/>
</dbReference>
<dbReference type="SUPFAM" id="SSF49313">
    <property type="entry name" value="Cadherin-like"/>
    <property type="match status" value="5"/>
</dbReference>
<proteinExistence type="predicted"/>
<sequence length="1013" mass="111894">MGSSTESTVLDATFTVQSDGRIRLRSYLDYELRHVYKVPVKVSDGEFTAQTHLLVHVLDVNDEPPEFEINPKQLVADENSSVGKLIGRIRVRDPDGEAVNGQIQCWEPAHVRRHQVLSFLPDPSTNPLATVYDLTTRVVLDREAVTESGPGLLFVYLICSDGYGLTEGKSLLASRHTATMTATLSVRDDNDHRPMFSQSSYHVTISENNPIGEKVIQVNATDADEGENAKITYSLLDRANFKVDSITGWITANMVFDREIRDSYQVSLTNTISTYTSTGLRMHNSPPIYKVTVIATDHGKPRLSSSVLLNLTVLDTNDHRPQLIFYETDAHLSDHARLQSGRVGLGNLFAITENLPANSYIGDVLAKDDDIGQNAELHFELVNDMLTQYSTRFRLLRNGSLYTTVALDREEKEHYRLTVRVSDRSPTNALTSTGTISIIVLDVNDNAPMFIQPSGLLSTNTTKMFYSESGELTNILYDQPTSTTFHQIHDSRDKGLLESSIPGGGTSVNPTLKLSVYEKPGQLVTTLHAKDPDAGANGRVIYELVEFFKFPAQQGVQLNPLIRVQPDEGDVILQRHMSQSDLGLHFFEVSASDGGIPEPKLDSKVLVVLVEDIPAIGTRPVAALASSYYANNRTRVEFDLWGFEGKSNMFIITVLASVSGLLAIVLVTAILCVVRPCGKNRGALCGRRRRERRNTRRPITSPGCSDTGNGFGMRAPGMGGDEDGSVMPYGFSGLNGHANNPYPGLHSADVDPSLLLPSTDDWHPHCGNDGCGYGNVTYPYRHANATQTTQSNQCRLQETTVINQQFNTKHEETTVKSNEFADRTVGIRVLSNLTGSDEIYFCQSPLTLPRSNNPIGVSIVGSSKRTVQNDDSVVGININEHSHFISRPMPIKQSMQQNLTQVPIKLDYETCVEYAQWARPNMCEKEQLHPNASSFNSISHSLLELHSEFTQSARGLQRPEEQASDSGRGGSEEEEQSSHLVHHSIRACGATVETDSEQTSNEHRCTHYMNLQG</sequence>
<feature type="domain" description="Cadherin" evidence="15">
    <location>
        <begin position="14"/>
        <end position="67"/>
    </location>
</feature>
<comment type="subcellular location">
    <subcellularLocation>
        <location evidence="1">Cell membrane</location>
        <topology evidence="1">Single-pass type I membrane protein</topology>
    </subcellularLocation>
</comment>
<evidence type="ECO:0000256" key="5">
    <source>
        <dbReference type="ARBA" id="ARBA00022729"/>
    </source>
</evidence>
<dbReference type="FunFam" id="2.60.40.60:FF:000123">
    <property type="entry name" value="Protocadherin beta 4"/>
    <property type="match status" value="1"/>
</dbReference>
<evidence type="ECO:0000256" key="10">
    <source>
        <dbReference type="ARBA" id="ARBA00023136"/>
    </source>
</evidence>
<dbReference type="InterPro" id="IPR002126">
    <property type="entry name" value="Cadherin-like_dom"/>
</dbReference>
<dbReference type="Gene3D" id="2.60.40.60">
    <property type="entry name" value="Cadherins"/>
    <property type="match status" value="5"/>
</dbReference>
<evidence type="ECO:0000256" key="7">
    <source>
        <dbReference type="ARBA" id="ARBA00022837"/>
    </source>
</evidence>
<dbReference type="PROSITE" id="PS50268">
    <property type="entry name" value="CADHERIN_2"/>
    <property type="match status" value="5"/>
</dbReference>
<evidence type="ECO:0000256" key="9">
    <source>
        <dbReference type="ARBA" id="ARBA00022989"/>
    </source>
</evidence>
<feature type="domain" description="Cadherin" evidence="15">
    <location>
        <begin position="520"/>
        <end position="622"/>
    </location>
</feature>
<dbReference type="FunFam" id="2.60.40.60:FF:000092">
    <property type="entry name" value="Protocadherin 8"/>
    <property type="match status" value="1"/>
</dbReference>
<evidence type="ECO:0000256" key="12">
    <source>
        <dbReference type="PROSITE-ProRule" id="PRU00043"/>
    </source>
</evidence>
<feature type="transmembrane region" description="Helical" evidence="14">
    <location>
        <begin position="649"/>
        <end position="674"/>
    </location>
</feature>
<evidence type="ECO:0000256" key="11">
    <source>
        <dbReference type="ARBA" id="ARBA00023180"/>
    </source>
</evidence>
<keyword evidence="4" id="KW-0479">Metal-binding</keyword>
<keyword evidence="2" id="KW-1003">Cell membrane</keyword>
<dbReference type="InterPro" id="IPR050174">
    <property type="entry name" value="Protocadherin/Cadherin-CA"/>
</dbReference>
<gene>
    <name evidence="16" type="ORF">PHET_07053</name>
</gene>
<keyword evidence="6" id="KW-0677">Repeat</keyword>
<keyword evidence="9 14" id="KW-1133">Transmembrane helix</keyword>
<dbReference type="Proteomes" id="UP000748531">
    <property type="component" value="Unassembled WGS sequence"/>
</dbReference>
<dbReference type="GO" id="GO:0005886">
    <property type="term" value="C:plasma membrane"/>
    <property type="evidence" value="ECO:0007669"/>
    <property type="project" value="UniProtKB-SubCell"/>
</dbReference>
<keyword evidence="8" id="KW-0130">Cell adhesion</keyword>
<dbReference type="SMART" id="SM00112">
    <property type="entry name" value="CA"/>
    <property type="match status" value="5"/>
</dbReference>
<feature type="region of interest" description="Disordered" evidence="13">
    <location>
        <begin position="687"/>
        <end position="724"/>
    </location>
</feature>
<organism evidence="16 17">
    <name type="scientific">Paragonimus heterotremus</name>
    <dbReference type="NCBI Taxonomy" id="100268"/>
    <lineage>
        <taxon>Eukaryota</taxon>
        <taxon>Metazoa</taxon>
        <taxon>Spiralia</taxon>
        <taxon>Lophotrochozoa</taxon>
        <taxon>Platyhelminthes</taxon>
        <taxon>Trematoda</taxon>
        <taxon>Digenea</taxon>
        <taxon>Plagiorchiida</taxon>
        <taxon>Troglotremata</taxon>
        <taxon>Troglotrematidae</taxon>
        <taxon>Paragonimus</taxon>
    </lineage>
</organism>
<dbReference type="AlphaFoldDB" id="A0A8J4SFH4"/>
<dbReference type="Pfam" id="PF00028">
    <property type="entry name" value="Cadherin"/>
    <property type="match status" value="2"/>
</dbReference>
<feature type="region of interest" description="Disordered" evidence="13">
    <location>
        <begin position="952"/>
        <end position="982"/>
    </location>
</feature>
<comment type="caution">
    <text evidence="16">The sequence shown here is derived from an EMBL/GenBank/DDBJ whole genome shotgun (WGS) entry which is preliminary data.</text>
</comment>
<keyword evidence="5" id="KW-0732">Signal</keyword>
<feature type="domain" description="Cadherin" evidence="15">
    <location>
        <begin position="351"/>
        <end position="450"/>
    </location>
</feature>
<dbReference type="OrthoDB" id="6252479at2759"/>
<name>A0A8J4SFH4_9TREM</name>
<dbReference type="CDD" id="cd11304">
    <property type="entry name" value="Cadherin_repeat"/>
    <property type="match status" value="4"/>
</dbReference>
<feature type="domain" description="Cadherin" evidence="15">
    <location>
        <begin position="68"/>
        <end position="196"/>
    </location>
</feature>
<keyword evidence="3 14" id="KW-0812">Transmembrane</keyword>
<evidence type="ECO:0000256" key="6">
    <source>
        <dbReference type="ARBA" id="ARBA00022737"/>
    </source>
</evidence>
<protein>
    <recommendedName>
        <fullName evidence="15">Cadherin domain-containing protein</fullName>
    </recommendedName>
</protein>
<evidence type="ECO:0000256" key="1">
    <source>
        <dbReference type="ARBA" id="ARBA00004251"/>
    </source>
</evidence>
<keyword evidence="7 12" id="KW-0106">Calcium</keyword>
<evidence type="ECO:0000256" key="14">
    <source>
        <dbReference type="SAM" id="Phobius"/>
    </source>
</evidence>
<accession>A0A8J4SFH4</accession>
<evidence type="ECO:0000256" key="4">
    <source>
        <dbReference type="ARBA" id="ARBA00022723"/>
    </source>
</evidence>
<evidence type="ECO:0000313" key="16">
    <source>
        <dbReference type="EMBL" id="KAF5395148.1"/>
    </source>
</evidence>
<feature type="compositionally biased region" description="Basic residues" evidence="13">
    <location>
        <begin position="687"/>
        <end position="696"/>
    </location>
</feature>
<dbReference type="PANTHER" id="PTHR24028">
    <property type="entry name" value="CADHERIN-87A"/>
    <property type="match status" value="1"/>
</dbReference>
<dbReference type="PANTHER" id="PTHR24028:SF263">
    <property type="entry name" value="CADHERIN-RELATED FAMILY MEMBER 1"/>
    <property type="match status" value="1"/>
</dbReference>
<evidence type="ECO:0000256" key="2">
    <source>
        <dbReference type="ARBA" id="ARBA00022475"/>
    </source>
</evidence>